<dbReference type="Pfam" id="PF00071">
    <property type="entry name" value="Ras"/>
    <property type="match status" value="1"/>
</dbReference>
<dbReference type="PANTHER" id="PTHR47979">
    <property type="entry name" value="DRAB11-RELATED"/>
    <property type="match status" value="1"/>
</dbReference>
<reference evidence="1" key="1">
    <citation type="journal article" date="2023" name="Nat. Commun.">
        <title>Diploid and tetraploid genomes of Acorus and the evolution of monocots.</title>
        <authorList>
            <person name="Ma L."/>
            <person name="Liu K.W."/>
            <person name="Li Z."/>
            <person name="Hsiao Y.Y."/>
            <person name="Qi Y."/>
            <person name="Fu T."/>
            <person name="Tang G.D."/>
            <person name="Zhang D."/>
            <person name="Sun W.H."/>
            <person name="Liu D.K."/>
            <person name="Li Y."/>
            <person name="Chen G.Z."/>
            <person name="Liu X.D."/>
            <person name="Liao X.Y."/>
            <person name="Jiang Y.T."/>
            <person name="Yu X."/>
            <person name="Hao Y."/>
            <person name="Huang J."/>
            <person name="Zhao X.W."/>
            <person name="Ke S."/>
            <person name="Chen Y.Y."/>
            <person name="Wu W.L."/>
            <person name="Hsu J.L."/>
            <person name="Lin Y.F."/>
            <person name="Huang M.D."/>
            <person name="Li C.Y."/>
            <person name="Huang L."/>
            <person name="Wang Z.W."/>
            <person name="Zhao X."/>
            <person name="Zhong W.Y."/>
            <person name="Peng D.H."/>
            <person name="Ahmad S."/>
            <person name="Lan S."/>
            <person name="Zhang J.S."/>
            <person name="Tsai W.C."/>
            <person name="Van de Peer Y."/>
            <person name="Liu Z.J."/>
        </authorList>
    </citation>
    <scope>NUCLEOTIDE SEQUENCE</scope>
    <source>
        <strain evidence="1">SCP</strain>
    </source>
</reference>
<gene>
    <name evidence="1" type="ORF">QJS04_geneDACA023098</name>
</gene>
<dbReference type="Gene3D" id="3.40.50.300">
    <property type="entry name" value="P-loop containing nucleotide triphosphate hydrolases"/>
    <property type="match status" value="1"/>
</dbReference>
<reference evidence="1" key="2">
    <citation type="submission" date="2023-06" db="EMBL/GenBank/DDBJ databases">
        <authorList>
            <person name="Ma L."/>
            <person name="Liu K.-W."/>
            <person name="Li Z."/>
            <person name="Hsiao Y.-Y."/>
            <person name="Qi Y."/>
            <person name="Fu T."/>
            <person name="Tang G."/>
            <person name="Zhang D."/>
            <person name="Sun W.-H."/>
            <person name="Liu D.-K."/>
            <person name="Li Y."/>
            <person name="Chen G.-Z."/>
            <person name="Liu X.-D."/>
            <person name="Liao X.-Y."/>
            <person name="Jiang Y.-T."/>
            <person name="Yu X."/>
            <person name="Hao Y."/>
            <person name="Huang J."/>
            <person name="Zhao X.-W."/>
            <person name="Ke S."/>
            <person name="Chen Y.-Y."/>
            <person name="Wu W.-L."/>
            <person name="Hsu J.-L."/>
            <person name="Lin Y.-F."/>
            <person name="Huang M.-D."/>
            <person name="Li C.-Y."/>
            <person name="Huang L."/>
            <person name="Wang Z.-W."/>
            <person name="Zhao X."/>
            <person name="Zhong W.-Y."/>
            <person name="Peng D.-H."/>
            <person name="Ahmad S."/>
            <person name="Lan S."/>
            <person name="Zhang J.-S."/>
            <person name="Tsai W.-C."/>
            <person name="Van De Peer Y."/>
            <person name="Liu Z.-J."/>
        </authorList>
    </citation>
    <scope>NUCLEOTIDE SEQUENCE</scope>
    <source>
        <strain evidence="1">SCP</strain>
        <tissue evidence="1">Leaves</tissue>
    </source>
</reference>
<sequence>MLVSDSAVGKLQILSRFARDKFSLDSKSTIGVEFQTRIILIEHKSVKAQIWNTVFQERSHTLTLSCLLALF</sequence>
<protein>
    <submittedName>
        <fullName evidence="1">Ras-related protein RABA4a</fullName>
    </submittedName>
</protein>
<dbReference type="EMBL" id="JAUJYN010000041">
    <property type="protein sequence ID" value="KAK1257502.1"/>
    <property type="molecule type" value="Genomic_DNA"/>
</dbReference>
<accession>A0AAV8ZYU4</accession>
<comment type="caution">
    <text evidence="1">The sequence shown here is derived from an EMBL/GenBank/DDBJ whole genome shotgun (WGS) entry which is preliminary data.</text>
</comment>
<proteinExistence type="predicted"/>
<dbReference type="AlphaFoldDB" id="A0AAV8ZYU4"/>
<dbReference type="InterPro" id="IPR050209">
    <property type="entry name" value="Rab_GTPases_membrane_traffic"/>
</dbReference>
<dbReference type="SUPFAM" id="SSF52540">
    <property type="entry name" value="P-loop containing nucleoside triphosphate hydrolases"/>
    <property type="match status" value="1"/>
</dbReference>
<dbReference type="InterPro" id="IPR001806">
    <property type="entry name" value="Small_GTPase"/>
</dbReference>
<dbReference type="GO" id="GO:0003924">
    <property type="term" value="F:GTPase activity"/>
    <property type="evidence" value="ECO:0007669"/>
    <property type="project" value="InterPro"/>
</dbReference>
<dbReference type="Proteomes" id="UP001179952">
    <property type="component" value="Unassembled WGS sequence"/>
</dbReference>
<dbReference type="GO" id="GO:0005525">
    <property type="term" value="F:GTP binding"/>
    <property type="evidence" value="ECO:0007669"/>
    <property type="project" value="InterPro"/>
</dbReference>
<evidence type="ECO:0000313" key="1">
    <source>
        <dbReference type="EMBL" id="KAK1257502.1"/>
    </source>
</evidence>
<dbReference type="PROSITE" id="PS51419">
    <property type="entry name" value="RAB"/>
    <property type="match status" value="1"/>
</dbReference>
<evidence type="ECO:0000313" key="2">
    <source>
        <dbReference type="Proteomes" id="UP001179952"/>
    </source>
</evidence>
<keyword evidence="2" id="KW-1185">Reference proteome</keyword>
<dbReference type="InterPro" id="IPR027417">
    <property type="entry name" value="P-loop_NTPase"/>
</dbReference>
<organism evidence="1 2">
    <name type="scientific">Acorus gramineus</name>
    <name type="common">Dwarf sweet flag</name>
    <dbReference type="NCBI Taxonomy" id="55184"/>
    <lineage>
        <taxon>Eukaryota</taxon>
        <taxon>Viridiplantae</taxon>
        <taxon>Streptophyta</taxon>
        <taxon>Embryophyta</taxon>
        <taxon>Tracheophyta</taxon>
        <taxon>Spermatophyta</taxon>
        <taxon>Magnoliopsida</taxon>
        <taxon>Liliopsida</taxon>
        <taxon>Acoraceae</taxon>
        <taxon>Acorus</taxon>
    </lineage>
</organism>
<name>A0AAV8ZYU4_ACOGR</name>
<dbReference type="PRINTS" id="PR00449">
    <property type="entry name" value="RASTRNSFRMNG"/>
</dbReference>